<sequence length="117" mass="12708">MGPEVPSSTGLGDDPVSMIIGLVLLVLFVPVMITALLVAVELLLLLLLVPFVVLGRVLLGRQWRVEVREGWTPVWDTEAGDWARSGRAISEIAQVLQQGRAPWPSPPPQPPTTVPTR</sequence>
<dbReference type="AlphaFoldDB" id="A0A176QG73"/>
<dbReference type="RefSeq" id="WP_068271383.1">
    <property type="nucleotide sequence ID" value="NZ_LQZG01000001.1"/>
</dbReference>
<keyword evidence="2" id="KW-0472">Membrane</keyword>
<reference evidence="3 4" key="1">
    <citation type="submission" date="2016-01" db="EMBL/GenBank/DDBJ databases">
        <title>Janibacter melonis strain CD11_4 genome sequencing and assembly.</title>
        <authorList>
            <person name="Nair G.R."/>
            <person name="Kaur G."/>
            <person name="Chander A.M."/>
            <person name="Mayilraj S."/>
        </authorList>
    </citation>
    <scope>NUCLEOTIDE SEQUENCE [LARGE SCALE GENOMIC DNA]</scope>
    <source>
        <strain evidence="3 4">CD11-4</strain>
    </source>
</reference>
<dbReference type="Proteomes" id="UP000076976">
    <property type="component" value="Unassembled WGS sequence"/>
</dbReference>
<evidence type="ECO:0000313" key="3">
    <source>
        <dbReference type="EMBL" id="OAB88815.1"/>
    </source>
</evidence>
<keyword evidence="4" id="KW-1185">Reference proteome</keyword>
<keyword evidence="2" id="KW-0812">Transmembrane</keyword>
<dbReference type="EMBL" id="LQZG01000001">
    <property type="protein sequence ID" value="OAB88815.1"/>
    <property type="molecule type" value="Genomic_DNA"/>
</dbReference>
<keyword evidence="2" id="KW-1133">Transmembrane helix</keyword>
<dbReference type="STRING" id="262209.AWH69_03290"/>
<feature type="region of interest" description="Disordered" evidence="1">
    <location>
        <begin position="98"/>
        <end position="117"/>
    </location>
</feature>
<name>A0A176QG73_9MICO</name>
<protein>
    <submittedName>
        <fullName evidence="3">Uncharacterized protein</fullName>
    </submittedName>
</protein>
<proteinExistence type="predicted"/>
<evidence type="ECO:0000313" key="4">
    <source>
        <dbReference type="Proteomes" id="UP000076976"/>
    </source>
</evidence>
<accession>A0A176QG73</accession>
<comment type="caution">
    <text evidence="3">The sequence shown here is derived from an EMBL/GenBank/DDBJ whole genome shotgun (WGS) entry which is preliminary data.</text>
</comment>
<organism evidence="3 4">
    <name type="scientific">Janibacter melonis</name>
    <dbReference type="NCBI Taxonomy" id="262209"/>
    <lineage>
        <taxon>Bacteria</taxon>
        <taxon>Bacillati</taxon>
        <taxon>Actinomycetota</taxon>
        <taxon>Actinomycetes</taxon>
        <taxon>Micrococcales</taxon>
        <taxon>Intrasporangiaceae</taxon>
        <taxon>Janibacter</taxon>
    </lineage>
</organism>
<gene>
    <name evidence="3" type="ORF">AWH69_03290</name>
</gene>
<feature type="compositionally biased region" description="Pro residues" evidence="1">
    <location>
        <begin position="103"/>
        <end position="117"/>
    </location>
</feature>
<evidence type="ECO:0000256" key="2">
    <source>
        <dbReference type="SAM" id="Phobius"/>
    </source>
</evidence>
<evidence type="ECO:0000256" key="1">
    <source>
        <dbReference type="SAM" id="MobiDB-lite"/>
    </source>
</evidence>
<feature type="transmembrane region" description="Helical" evidence="2">
    <location>
        <begin position="20"/>
        <end position="53"/>
    </location>
</feature>